<reference evidence="1 2" key="1">
    <citation type="submission" date="2020-07" db="EMBL/GenBank/DDBJ databases">
        <title>Diversity of carbapenemase encoding genes among Pseudomonas putida group clinical isolates in a tertiary Brazilian hospital.</title>
        <authorList>
            <person name="Alberto-Lei F."/>
            <person name="Nodari C.S."/>
            <person name="Streling A.P."/>
            <person name="Paulino J.T."/>
            <person name="Bessa-Neto F.O."/>
            <person name="Cayo R."/>
            <person name="Gales A.C."/>
        </authorList>
    </citation>
    <scope>NUCLEOTIDE SEQUENCE [LARGE SCALE GENOMIC DNA]</scope>
    <source>
        <strain evidence="1 2">14535</strain>
    </source>
</reference>
<proteinExistence type="predicted"/>
<gene>
    <name evidence="1" type="ORF">H4C44_15980</name>
</gene>
<dbReference type="Proteomes" id="UP000556620">
    <property type="component" value="Unassembled WGS sequence"/>
</dbReference>
<protein>
    <submittedName>
        <fullName evidence="1">Uncharacterized protein</fullName>
    </submittedName>
</protein>
<name>A0A7W2JKK3_9PSED</name>
<sequence>MKIDSLDDLRRIIQQDSFFEAVVCSAHDWDEALDRRDDVIFDSAWTGAFEELKKIEYSSKSDEKGVSDIREYVFKKVYGLIGSSDAAGYISDDIGLVAESISKVCDVQWVKKLFDIYCVGEFPNELIL</sequence>
<accession>A0A7W2JKK3</accession>
<dbReference type="AlphaFoldDB" id="A0A7W2JKK3"/>
<comment type="caution">
    <text evidence="1">The sequence shown here is derived from an EMBL/GenBank/DDBJ whole genome shotgun (WGS) entry which is preliminary data.</text>
</comment>
<evidence type="ECO:0000313" key="2">
    <source>
        <dbReference type="Proteomes" id="UP000556620"/>
    </source>
</evidence>
<organism evidence="1 2">
    <name type="scientific">Pseudomonas juntendi</name>
    <dbReference type="NCBI Taxonomy" id="2666183"/>
    <lineage>
        <taxon>Bacteria</taxon>
        <taxon>Pseudomonadati</taxon>
        <taxon>Pseudomonadota</taxon>
        <taxon>Gammaproteobacteria</taxon>
        <taxon>Pseudomonadales</taxon>
        <taxon>Pseudomonadaceae</taxon>
        <taxon>Pseudomonas</taxon>
    </lineage>
</organism>
<dbReference type="RefSeq" id="WP_182368028.1">
    <property type="nucleotide sequence ID" value="NZ_JACGCU010000027.1"/>
</dbReference>
<evidence type="ECO:0000313" key="1">
    <source>
        <dbReference type="EMBL" id="MBA6060677.1"/>
    </source>
</evidence>
<dbReference type="EMBL" id="JACGCU010000027">
    <property type="protein sequence ID" value="MBA6060677.1"/>
    <property type="molecule type" value="Genomic_DNA"/>
</dbReference>